<dbReference type="AlphaFoldDB" id="A0A8B6GWJ6"/>
<feature type="compositionally biased region" description="Polar residues" evidence="1">
    <location>
        <begin position="148"/>
        <end position="160"/>
    </location>
</feature>
<feature type="compositionally biased region" description="Acidic residues" evidence="1">
    <location>
        <begin position="79"/>
        <end position="91"/>
    </location>
</feature>
<dbReference type="OrthoDB" id="10504071at2759"/>
<dbReference type="EMBL" id="UYJE01009103">
    <property type="protein sequence ID" value="VDI70063.1"/>
    <property type="molecule type" value="Genomic_DNA"/>
</dbReference>
<sequence>MANLDENTTTFRHKLENIESNYLNQNGETIRASNSFVCTPIENDHFDRTLTSEGKETAAYRNLLSGTMSGQKQPSYHDDNDDDEDDTDDDVEKQFASTLSPRTPRETSSTIPPQPTTAIMSQSRPTQQMEPLSETSSATSPVYVPTGMQKSVKSEAGSTGRSEKMQPFKRPAAVVMISSDLDSETDLDILMEKKQTSQEEDDFFDFYE</sequence>
<name>A0A8B6GWJ6_MYTGA</name>
<feature type="compositionally biased region" description="Polar residues" evidence="1">
    <location>
        <begin position="65"/>
        <end position="74"/>
    </location>
</feature>
<comment type="caution">
    <text evidence="2">The sequence shown here is derived from an EMBL/GenBank/DDBJ whole genome shotgun (WGS) entry which is preliminary data.</text>
</comment>
<accession>A0A8B6GWJ6</accession>
<keyword evidence="3" id="KW-1185">Reference proteome</keyword>
<feature type="compositionally biased region" description="Polar residues" evidence="1">
    <location>
        <begin position="95"/>
        <end position="140"/>
    </location>
</feature>
<protein>
    <submittedName>
        <fullName evidence="2">Centrosomal protein kizuna</fullName>
    </submittedName>
</protein>
<evidence type="ECO:0000313" key="3">
    <source>
        <dbReference type="Proteomes" id="UP000596742"/>
    </source>
</evidence>
<gene>
    <name evidence="2" type="ORF">MGAL_10B028214</name>
</gene>
<reference evidence="2" key="1">
    <citation type="submission" date="2018-11" db="EMBL/GenBank/DDBJ databases">
        <authorList>
            <person name="Alioto T."/>
            <person name="Alioto T."/>
        </authorList>
    </citation>
    <scope>NUCLEOTIDE SEQUENCE</scope>
</reference>
<dbReference type="Proteomes" id="UP000596742">
    <property type="component" value="Unassembled WGS sequence"/>
</dbReference>
<evidence type="ECO:0000313" key="2">
    <source>
        <dbReference type="EMBL" id="VDI70063.1"/>
    </source>
</evidence>
<proteinExistence type="predicted"/>
<feature type="region of interest" description="Disordered" evidence="1">
    <location>
        <begin position="65"/>
        <end position="171"/>
    </location>
</feature>
<organism evidence="2 3">
    <name type="scientific">Mytilus galloprovincialis</name>
    <name type="common">Mediterranean mussel</name>
    <dbReference type="NCBI Taxonomy" id="29158"/>
    <lineage>
        <taxon>Eukaryota</taxon>
        <taxon>Metazoa</taxon>
        <taxon>Spiralia</taxon>
        <taxon>Lophotrochozoa</taxon>
        <taxon>Mollusca</taxon>
        <taxon>Bivalvia</taxon>
        <taxon>Autobranchia</taxon>
        <taxon>Pteriomorphia</taxon>
        <taxon>Mytilida</taxon>
        <taxon>Mytiloidea</taxon>
        <taxon>Mytilidae</taxon>
        <taxon>Mytilinae</taxon>
        <taxon>Mytilus</taxon>
    </lineage>
</organism>
<evidence type="ECO:0000256" key="1">
    <source>
        <dbReference type="SAM" id="MobiDB-lite"/>
    </source>
</evidence>